<accession>A0AAN5YW20</accession>
<dbReference type="Gene3D" id="1.50.10.10">
    <property type="match status" value="1"/>
</dbReference>
<dbReference type="InterPro" id="IPR035396">
    <property type="entry name" value="Bac_rhamnosid6H"/>
</dbReference>
<dbReference type="AlphaFoldDB" id="A0AAN5YW20"/>
<dbReference type="InterPro" id="IPR008928">
    <property type="entry name" value="6-hairpin_glycosidase_sf"/>
</dbReference>
<feature type="chain" id="PRO_5042966289" description="Alpha-L-rhamnosidase six-hairpin glycosidase domain-containing protein" evidence="1">
    <location>
        <begin position="20"/>
        <end position="1263"/>
    </location>
</feature>
<dbReference type="GO" id="GO:0005975">
    <property type="term" value="P:carbohydrate metabolic process"/>
    <property type="evidence" value="ECO:0007669"/>
    <property type="project" value="InterPro"/>
</dbReference>
<dbReference type="InterPro" id="IPR031728">
    <property type="entry name" value="GlcAase_C"/>
</dbReference>
<sequence>MALFLAPLVLCSCVPVVAAALTFAVPSTPPSNASGQLSAAPVGVSLEFFAFPAYMNNVAATTTCLQNFKALTGVWPPLRIGGTTQDRATYDASSTNAVTYTVASSGDAPTSLTFGPPFVSLAASYGGEVILGLNRRLNNLSNTIAAATLAKTEMNNLYAMELGNEPNFYSSSDPIANSQSWTASADYSSQVSWQDAVCGNLSTSDMISAGVYFGTSPMSIAGLTATEGTANSYVKDYCSHNYPQSASTANLASLMSHSAIASQIKPFAAEVAAAAAKGKPHIFGETNSATQGGGGISPTFGAALWILDYVMQTLVIGTEALYFHQGTIGNCQYCWWGRYDMGSPYYGAYFATMALANADQIAPLDDQTTAYASYAIYQNGAPIRVLLYNSDYYTSGTRPTQTYTLTGLSSSRVTAKRLTAPYATSRVDQGQNPTVGGQTFANGTCTIQGTAVTETATVSSGKATFTVGASEALLTINSLQSNWIWAPNWIDSSPANTAGKIVRFTHYISLSSTATRAPVHCSADTRYKLYVNGVRAAVGPARGSPLIWYYDTVDIAPYLRVGENEIVFVVLRYFNACRGAMPFERTALPGLTVVGTIETETETVDVQSKEGWLVQVDEGVRFPMGLVDDVFLHINERITPTVLQEPVTPMVYGIRTLNGDLSPWRVRPRQIPMPEESPVGVGLVRKCQSGNHIDEWTAFLNAKQTLTLPPGSLHVLEIQADVHSTAFLRWSFQAAQASRITLKITYSEGYEQEPRSYPFFRTKADRLDAVNGHLIGPYDEVIYDLPAGKAVVYEPFWFRTFRLIRLEITSGPAPVELLSFNATQVNYPMAVKASWQEDGDKYSERIWEVSIRTLRNCMFDGYSDCPFYEQLQYSGDSRSVGLFHYLLSGDDRLMRQAITNFAASVTPEGLTQSRFPSHVPQIIAGFSLYWILQVCDHHLHFGDTAYARSFLPRIDGVLEFFHAHIDPLGLVSNLPDDVWQYVDWVTTWGATDTHPDKGVPTSGRQSNRHTFFSLLYAYVLNRAAQLLHDVGRPGHAAEYTARAEAVHAAVREHCYDGRFFTDSTAEIADAAAYSQHCQVFAVLSGAVAEGDRARLLTESFAEPRFAKCSYVMQFYALRAFSLAGDEAYEAYEAYWGRVWDPWQRMLECNLTTWEEDDVRQRSDCHAWGSVPIYEYCTELAGVRVVAPGATRVLFKPRLRLSKGILARVAVGKENVATVRWETANGEKRVELKFERPVDVVSQMPGEEKVEHGVVQSLFFTWIG</sequence>
<dbReference type="Pfam" id="PF16862">
    <property type="entry name" value="Glyco_hydro_79C"/>
    <property type="match status" value="1"/>
</dbReference>
<dbReference type="Gene3D" id="2.60.120.260">
    <property type="entry name" value="Galactose-binding domain-like"/>
    <property type="match status" value="1"/>
</dbReference>
<evidence type="ECO:0000313" key="4">
    <source>
        <dbReference type="EMBL" id="KAF4209678.1"/>
    </source>
</evidence>
<name>A0AAN5YW20_ASPLE</name>
<feature type="domain" description="Alpha-L-rhamnosidase six-hairpin glycosidase" evidence="3">
    <location>
        <begin position="840"/>
        <end position="1168"/>
    </location>
</feature>
<proteinExistence type="predicted"/>
<dbReference type="Gene3D" id="2.60.40.1180">
    <property type="entry name" value="Golgi alpha-mannosidase II"/>
    <property type="match status" value="1"/>
</dbReference>
<dbReference type="Gene3D" id="2.60.420.10">
    <property type="entry name" value="Maltose phosphorylase, domain 3"/>
    <property type="match status" value="1"/>
</dbReference>
<feature type="domain" description="Beta-glucuronidase C-terminal" evidence="2">
    <location>
        <begin position="374"/>
        <end position="474"/>
    </location>
</feature>
<dbReference type="InterPro" id="IPR017853">
    <property type="entry name" value="GH"/>
</dbReference>
<dbReference type="SUPFAM" id="SSF51445">
    <property type="entry name" value="(Trans)glycosidases"/>
    <property type="match status" value="1"/>
</dbReference>
<protein>
    <recommendedName>
        <fullName evidence="6">Alpha-L-rhamnosidase six-hairpin glycosidase domain-containing protein</fullName>
    </recommendedName>
</protein>
<evidence type="ECO:0008006" key="6">
    <source>
        <dbReference type="Google" id="ProtNLM"/>
    </source>
</evidence>
<evidence type="ECO:0000256" key="1">
    <source>
        <dbReference type="SAM" id="SignalP"/>
    </source>
</evidence>
<evidence type="ECO:0000259" key="3">
    <source>
        <dbReference type="Pfam" id="PF17389"/>
    </source>
</evidence>
<evidence type="ECO:0000313" key="5">
    <source>
        <dbReference type="Proteomes" id="UP000649114"/>
    </source>
</evidence>
<dbReference type="InterPro" id="IPR012341">
    <property type="entry name" value="6hp_glycosidase-like_sf"/>
</dbReference>
<dbReference type="GO" id="GO:0003824">
    <property type="term" value="F:catalytic activity"/>
    <property type="evidence" value="ECO:0007669"/>
    <property type="project" value="UniProtKB-ARBA"/>
</dbReference>
<dbReference type="Gene3D" id="3.20.20.80">
    <property type="entry name" value="Glycosidases"/>
    <property type="match status" value="1"/>
</dbReference>
<reference evidence="4" key="1">
    <citation type="journal article" date="2020" name="bioRxiv">
        <title>Genomic and phenotypic heterogeneity of clinical isolates of the human pathogens Aspergillus fumigatus, Aspergillus lentulus and Aspergillus fumigatiaffinis.</title>
        <authorList>
            <person name="dos Santos R.A.C."/>
            <person name="Steenwyk J.L."/>
            <person name="Rivero-Menendez O."/>
            <person name="Mead M.E."/>
            <person name="Silva L.P."/>
            <person name="Bastos R.W."/>
            <person name="Alastruey-Izquierdo A."/>
            <person name="Goldman G.H."/>
            <person name="Rokas A."/>
        </authorList>
    </citation>
    <scope>NUCLEOTIDE SEQUENCE</scope>
    <source>
        <strain evidence="4">CNM-CM8927</strain>
    </source>
</reference>
<dbReference type="Pfam" id="PF17389">
    <property type="entry name" value="Bac_rhamnosid6H"/>
    <property type="match status" value="1"/>
</dbReference>
<dbReference type="SUPFAM" id="SSF48208">
    <property type="entry name" value="Six-hairpin glycosidases"/>
    <property type="match status" value="1"/>
</dbReference>
<feature type="signal peptide" evidence="1">
    <location>
        <begin position="1"/>
        <end position="19"/>
    </location>
</feature>
<dbReference type="PANTHER" id="PTHR34987:SF2">
    <property type="entry name" value="B, PUTATIVE (AFU_ORTHOLOGUE AFUA_7G05040)-RELATED"/>
    <property type="match status" value="1"/>
</dbReference>
<dbReference type="Proteomes" id="UP000649114">
    <property type="component" value="Unassembled WGS sequence"/>
</dbReference>
<reference evidence="4" key="2">
    <citation type="submission" date="2020-04" db="EMBL/GenBank/DDBJ databases">
        <authorList>
            <person name="Santos R.A.C."/>
            <person name="Steenwyk J.L."/>
            <person name="Rivero-Menendez O."/>
            <person name="Mead M.E."/>
            <person name="Silva L.P."/>
            <person name="Bastos R.W."/>
            <person name="Alastruey-Izquierdo A."/>
            <person name="Goldman G.H."/>
            <person name="Rokas A."/>
        </authorList>
    </citation>
    <scope>NUCLEOTIDE SEQUENCE</scope>
    <source>
        <strain evidence="4">CNM-CM8927</strain>
    </source>
</reference>
<dbReference type="PANTHER" id="PTHR34987">
    <property type="entry name" value="C, PUTATIVE (AFU_ORTHOLOGUE AFUA_3G02880)-RELATED"/>
    <property type="match status" value="1"/>
</dbReference>
<keyword evidence="1" id="KW-0732">Signal</keyword>
<evidence type="ECO:0000259" key="2">
    <source>
        <dbReference type="Pfam" id="PF16862"/>
    </source>
</evidence>
<gene>
    <name evidence="4" type="ORF">CNMCM8927_004881</name>
</gene>
<dbReference type="EMBL" id="JAAAPU010000002">
    <property type="protein sequence ID" value="KAF4209678.1"/>
    <property type="molecule type" value="Genomic_DNA"/>
</dbReference>
<comment type="caution">
    <text evidence="4">The sequence shown here is derived from an EMBL/GenBank/DDBJ whole genome shotgun (WGS) entry which is preliminary data.</text>
</comment>
<organism evidence="4 5">
    <name type="scientific">Aspergillus lentulus</name>
    <dbReference type="NCBI Taxonomy" id="293939"/>
    <lineage>
        <taxon>Eukaryota</taxon>
        <taxon>Fungi</taxon>
        <taxon>Dikarya</taxon>
        <taxon>Ascomycota</taxon>
        <taxon>Pezizomycotina</taxon>
        <taxon>Eurotiomycetes</taxon>
        <taxon>Eurotiomycetidae</taxon>
        <taxon>Eurotiales</taxon>
        <taxon>Aspergillaceae</taxon>
        <taxon>Aspergillus</taxon>
        <taxon>Aspergillus subgen. Fumigati</taxon>
    </lineage>
</organism>
<dbReference type="InterPro" id="IPR013780">
    <property type="entry name" value="Glyco_hydro_b"/>
</dbReference>